<keyword evidence="2" id="KW-0479">Metal-binding</keyword>
<dbReference type="InterPro" id="IPR009010">
    <property type="entry name" value="Asp_de-COase-like_dom_sf"/>
</dbReference>
<comment type="similarity">
    <text evidence="1">Belongs to the prokaryotic molybdopterin-containing oxidoreductase family.</text>
</comment>
<dbReference type="Pfam" id="PF00384">
    <property type="entry name" value="Molybdopterin"/>
    <property type="match status" value="1"/>
</dbReference>
<dbReference type="Gene3D" id="3.30.2070.10">
    <property type="entry name" value="Formate dehydrogenase/DMSO reductase"/>
    <property type="match status" value="1"/>
</dbReference>
<organism evidence="6 7">
    <name type="scientific">Siccirubricoccus deserti</name>
    <dbReference type="NCBI Taxonomy" id="2013562"/>
    <lineage>
        <taxon>Bacteria</taxon>
        <taxon>Pseudomonadati</taxon>
        <taxon>Pseudomonadota</taxon>
        <taxon>Alphaproteobacteria</taxon>
        <taxon>Acetobacterales</taxon>
        <taxon>Roseomonadaceae</taxon>
        <taxon>Siccirubricoccus</taxon>
    </lineage>
</organism>
<dbReference type="PANTHER" id="PTHR43742">
    <property type="entry name" value="TRIMETHYLAMINE-N-OXIDE REDUCTASE"/>
    <property type="match status" value="1"/>
</dbReference>
<reference evidence="6" key="1">
    <citation type="submission" date="2020-08" db="EMBL/GenBank/DDBJ databases">
        <authorList>
            <person name="Hu Y."/>
            <person name="Nguyen S.V."/>
            <person name="Li F."/>
            <person name="Fanning S."/>
        </authorList>
    </citation>
    <scope>NUCLEOTIDE SEQUENCE</scope>
    <source>
        <strain evidence="6">SYSU D8009</strain>
    </source>
</reference>
<keyword evidence="7" id="KW-1185">Reference proteome</keyword>
<gene>
    <name evidence="6" type="ORF">H7965_08750</name>
</gene>
<dbReference type="InterPro" id="IPR006657">
    <property type="entry name" value="MoPterin_dinucl-bd_dom"/>
</dbReference>
<evidence type="ECO:0000256" key="1">
    <source>
        <dbReference type="ARBA" id="ARBA00010312"/>
    </source>
</evidence>
<dbReference type="Gene3D" id="3.40.50.740">
    <property type="match status" value="1"/>
</dbReference>
<keyword evidence="3" id="KW-0408">Iron</keyword>
<dbReference type="GO" id="GO:0016491">
    <property type="term" value="F:oxidoreductase activity"/>
    <property type="evidence" value="ECO:0007669"/>
    <property type="project" value="InterPro"/>
</dbReference>
<protein>
    <submittedName>
        <fullName evidence="6">Molybdopterin-dependent oxidoreductase</fullName>
    </submittedName>
</protein>
<feature type="domain" description="4Fe-4S Mo/W bis-MGD-type" evidence="5">
    <location>
        <begin position="3"/>
        <end position="60"/>
    </location>
</feature>
<dbReference type="Pfam" id="PF04879">
    <property type="entry name" value="Molybdop_Fe4S4"/>
    <property type="match status" value="1"/>
</dbReference>
<evidence type="ECO:0000259" key="5">
    <source>
        <dbReference type="PROSITE" id="PS51669"/>
    </source>
</evidence>
<dbReference type="Proteomes" id="UP000600101">
    <property type="component" value="Unassembled WGS sequence"/>
</dbReference>
<dbReference type="SUPFAM" id="SSF53706">
    <property type="entry name" value="Formate dehydrogenase/DMSO reductase, domains 1-3"/>
    <property type="match status" value="1"/>
</dbReference>
<dbReference type="PANTHER" id="PTHR43742:SF6">
    <property type="entry name" value="OXIDOREDUCTASE YYAE-RELATED"/>
    <property type="match status" value="1"/>
</dbReference>
<dbReference type="InterPro" id="IPR050612">
    <property type="entry name" value="Prok_Mopterin_Oxidored"/>
</dbReference>
<evidence type="ECO:0000313" key="7">
    <source>
        <dbReference type="Proteomes" id="UP000600101"/>
    </source>
</evidence>
<dbReference type="Pfam" id="PF01568">
    <property type="entry name" value="Molydop_binding"/>
    <property type="match status" value="1"/>
</dbReference>
<dbReference type="SMART" id="SM00926">
    <property type="entry name" value="Molybdop_Fe4S4"/>
    <property type="match status" value="1"/>
</dbReference>
<dbReference type="PROSITE" id="PS51669">
    <property type="entry name" value="4FE4S_MOW_BIS_MGD"/>
    <property type="match status" value="1"/>
</dbReference>
<sequence>MAIAEHPSVCTLDCPDTCSLTVGVEAGRIVKVRGSQALPYTAGVICNKVAHHTGAFVHGPGRLHHPLQRVGPRGGDSFRRIGWDEALDIIHARTTEVIDRYGPQAVMPLNYAGPHGLLSYDSMSLRFFHRLGATQLFRRAMCGGVRSEAWVGTYGAVPGVGPEAAAEARLNILWGNNATVTNLHLVRQLGIARRHGGRLAVIDPLRTKVAEQADLHLAIRPGTDVVLGFALAVALEVRGAHDRRFIAEHVAGYAEYMEAARAWPPERAAETCGIPLAQIETLAEWMAEATPLVIAPGNGLERHRNGGSGLRAAIALPALLGKLDARSGVVLGAGNAFPRTPARLHRPDLLPPGTRTLNILDVGRHLESDTLDPPLRALFIYNHNPIVVHPDQNRLKRGLLREEIFTVGVEVAMTESMRFCDIILPAATQFEVDDIYVSYGHPWLQRAAPVIPPLGESLPNTEIFRRLAARFGFDEPCFAADDATLMDEALDPADPRLRGIRPSAVPTTEALRMTAPDGRPLVVFDTIMPATPSGKVELVSDTLAGRWGPEARLPGYRPRTAALPLALISPASDKRISSTLLGAGGAPADNPPLLMHPADAAARGLQAASRVKLWNALGAVILPLRVTDAVPPGVVASEKGTWLASSPTGQTISALVSATDRADLSEGACYNDTAVEVSAA</sequence>
<evidence type="ECO:0000256" key="3">
    <source>
        <dbReference type="ARBA" id="ARBA00023004"/>
    </source>
</evidence>
<dbReference type="InterPro" id="IPR006656">
    <property type="entry name" value="Mopterin_OxRdtase"/>
</dbReference>
<dbReference type="GO" id="GO:0046872">
    <property type="term" value="F:metal ion binding"/>
    <property type="evidence" value="ECO:0007669"/>
    <property type="project" value="UniProtKB-KW"/>
</dbReference>
<dbReference type="Gene3D" id="2.20.25.90">
    <property type="entry name" value="ADC-like domains"/>
    <property type="match status" value="1"/>
</dbReference>
<evidence type="ECO:0000256" key="4">
    <source>
        <dbReference type="ARBA" id="ARBA00023014"/>
    </source>
</evidence>
<dbReference type="Gene3D" id="2.40.40.20">
    <property type="match status" value="1"/>
</dbReference>
<evidence type="ECO:0000313" key="6">
    <source>
        <dbReference type="EMBL" id="MBC4015416.1"/>
    </source>
</evidence>
<dbReference type="GO" id="GO:0051536">
    <property type="term" value="F:iron-sulfur cluster binding"/>
    <property type="evidence" value="ECO:0007669"/>
    <property type="project" value="UniProtKB-KW"/>
</dbReference>
<comment type="caution">
    <text evidence="6">The sequence shown here is derived from an EMBL/GenBank/DDBJ whole genome shotgun (WGS) entry which is preliminary data.</text>
</comment>
<evidence type="ECO:0000256" key="2">
    <source>
        <dbReference type="ARBA" id="ARBA00022723"/>
    </source>
</evidence>
<dbReference type="InterPro" id="IPR006963">
    <property type="entry name" value="Mopterin_OxRdtase_4Fe-4S_dom"/>
</dbReference>
<name>A0A9X0UD93_9PROT</name>
<proteinExistence type="inferred from homology"/>
<accession>A0A9X0UD93</accession>
<dbReference type="Gene3D" id="3.40.228.10">
    <property type="entry name" value="Dimethylsulfoxide Reductase, domain 2"/>
    <property type="match status" value="1"/>
</dbReference>
<dbReference type="CDD" id="cd02766">
    <property type="entry name" value="MopB_3"/>
    <property type="match status" value="1"/>
</dbReference>
<dbReference type="RefSeq" id="WP_186770183.1">
    <property type="nucleotide sequence ID" value="NZ_JACOMF010000007.1"/>
</dbReference>
<dbReference type="GO" id="GO:0043546">
    <property type="term" value="F:molybdopterin cofactor binding"/>
    <property type="evidence" value="ECO:0007669"/>
    <property type="project" value="InterPro"/>
</dbReference>
<keyword evidence="4" id="KW-0411">Iron-sulfur</keyword>
<dbReference type="AlphaFoldDB" id="A0A9X0UD93"/>
<dbReference type="SUPFAM" id="SSF50692">
    <property type="entry name" value="ADC-like"/>
    <property type="match status" value="1"/>
</dbReference>
<dbReference type="EMBL" id="JACOMF010000007">
    <property type="protein sequence ID" value="MBC4015416.1"/>
    <property type="molecule type" value="Genomic_DNA"/>
</dbReference>